<keyword evidence="2" id="KW-1185">Reference proteome</keyword>
<dbReference type="EMBL" id="FNCH01000049">
    <property type="protein sequence ID" value="SDH72737.1"/>
    <property type="molecule type" value="Genomic_DNA"/>
</dbReference>
<gene>
    <name evidence="1" type="ORF">SAMN05421827_1494</name>
</gene>
<proteinExistence type="predicted"/>
<accession>A0A1G8ESB8</accession>
<evidence type="ECO:0000313" key="2">
    <source>
        <dbReference type="Proteomes" id="UP000199643"/>
    </source>
</evidence>
<sequence>MLQNINSILDLNDLTLNSYNMKRLCSPNQLKASNIYSHYNINKLKLFEKEINKFTSPKSESKGTNDISFICIKVVTLFWSAVSCACRLVPSSCTLYSFGNLIFQTILSCPKRDTAPIRAI</sequence>
<reference evidence="2" key="1">
    <citation type="submission" date="2016-10" db="EMBL/GenBank/DDBJ databases">
        <authorList>
            <person name="Varghese N."/>
            <person name="Submissions S."/>
        </authorList>
    </citation>
    <scope>NUCLEOTIDE SEQUENCE [LARGE SCALE GENOMIC DNA]</scope>
    <source>
        <strain evidence="2">DSM 17933</strain>
    </source>
</reference>
<dbReference type="AlphaFoldDB" id="A0A1G8ESB8"/>
<evidence type="ECO:0000313" key="1">
    <source>
        <dbReference type="EMBL" id="SDH72737.1"/>
    </source>
</evidence>
<dbReference type="Proteomes" id="UP000199643">
    <property type="component" value="Unassembled WGS sequence"/>
</dbReference>
<name>A0A1G8ESB8_9SPHI</name>
<organism evidence="1 2">
    <name type="scientific">Pedobacter terrae</name>
    <dbReference type="NCBI Taxonomy" id="405671"/>
    <lineage>
        <taxon>Bacteria</taxon>
        <taxon>Pseudomonadati</taxon>
        <taxon>Bacteroidota</taxon>
        <taxon>Sphingobacteriia</taxon>
        <taxon>Sphingobacteriales</taxon>
        <taxon>Sphingobacteriaceae</taxon>
        <taxon>Pedobacter</taxon>
    </lineage>
</organism>
<protein>
    <submittedName>
        <fullName evidence="1">Uncharacterized protein</fullName>
    </submittedName>
</protein>